<evidence type="ECO:0000313" key="5">
    <source>
        <dbReference type="EMBL" id="PWN30042.1"/>
    </source>
</evidence>
<feature type="region of interest" description="Disordered" evidence="1">
    <location>
        <begin position="194"/>
        <end position="213"/>
    </location>
</feature>
<dbReference type="Pfam" id="PF02714">
    <property type="entry name" value="RSN1_7TM"/>
    <property type="match status" value="1"/>
</dbReference>
<evidence type="ECO:0000259" key="3">
    <source>
        <dbReference type="Pfam" id="PF02714"/>
    </source>
</evidence>
<protein>
    <submittedName>
        <fullName evidence="5">DUF221-domain-containing protein</fullName>
    </submittedName>
</protein>
<dbReference type="STRING" id="1569628.A0A316UXV2"/>
<keyword evidence="2" id="KW-1133">Transmembrane helix</keyword>
<dbReference type="GO" id="GO:0005886">
    <property type="term" value="C:plasma membrane"/>
    <property type="evidence" value="ECO:0007669"/>
    <property type="project" value="TreeGrafter"/>
</dbReference>
<feature type="transmembrane region" description="Helical" evidence="2">
    <location>
        <begin position="227"/>
        <end position="245"/>
    </location>
</feature>
<dbReference type="GO" id="GO:0005227">
    <property type="term" value="F:calcium-activated cation channel activity"/>
    <property type="evidence" value="ECO:0007669"/>
    <property type="project" value="InterPro"/>
</dbReference>
<feature type="region of interest" description="Disordered" evidence="1">
    <location>
        <begin position="377"/>
        <end position="409"/>
    </location>
</feature>
<feature type="domain" description="CSC1/OSCA1-like 7TM region" evidence="3">
    <location>
        <begin position="529"/>
        <end position="803"/>
    </location>
</feature>
<feature type="transmembrane region" description="Helical" evidence="2">
    <location>
        <begin position="811"/>
        <end position="830"/>
    </location>
</feature>
<evidence type="ECO:0000256" key="1">
    <source>
        <dbReference type="SAM" id="MobiDB-lite"/>
    </source>
</evidence>
<reference evidence="5 6" key="1">
    <citation type="journal article" date="2018" name="Mol. Biol. Evol.">
        <title>Broad Genomic Sampling Reveals a Smut Pathogenic Ancestry of the Fungal Clade Ustilaginomycotina.</title>
        <authorList>
            <person name="Kijpornyongpan T."/>
            <person name="Mondo S.J."/>
            <person name="Barry K."/>
            <person name="Sandor L."/>
            <person name="Lee J."/>
            <person name="Lipzen A."/>
            <person name="Pangilinan J."/>
            <person name="LaButti K."/>
            <person name="Hainaut M."/>
            <person name="Henrissat B."/>
            <person name="Grigoriev I.V."/>
            <person name="Spatafora J.W."/>
            <person name="Aime M.C."/>
        </authorList>
    </citation>
    <scope>NUCLEOTIDE SEQUENCE [LARGE SCALE GENOMIC DNA]</scope>
    <source>
        <strain evidence="5 6">MCA 5214</strain>
    </source>
</reference>
<feature type="transmembrane region" description="Helical" evidence="2">
    <location>
        <begin position="788"/>
        <end position="805"/>
    </location>
</feature>
<dbReference type="InterPro" id="IPR003864">
    <property type="entry name" value="CSC1/OSCA1-like_7TM"/>
</dbReference>
<dbReference type="PANTHER" id="PTHR13018">
    <property type="entry name" value="PROBABLE MEMBRANE PROTEIN DUF221-RELATED"/>
    <property type="match status" value="1"/>
</dbReference>
<feature type="transmembrane region" description="Helical" evidence="2">
    <location>
        <begin position="36"/>
        <end position="54"/>
    </location>
</feature>
<feature type="compositionally biased region" description="Low complexity" evidence="1">
    <location>
        <begin position="934"/>
        <end position="944"/>
    </location>
</feature>
<dbReference type="AlphaFoldDB" id="A0A316UXV2"/>
<feature type="compositionally biased region" description="Low complexity" evidence="1">
    <location>
        <begin position="1"/>
        <end position="23"/>
    </location>
</feature>
<dbReference type="EMBL" id="KZ819662">
    <property type="protein sequence ID" value="PWN30042.1"/>
    <property type="molecule type" value="Genomic_DNA"/>
</dbReference>
<keyword evidence="6" id="KW-1185">Reference proteome</keyword>
<feature type="region of interest" description="Disordered" evidence="1">
    <location>
        <begin position="864"/>
        <end position="993"/>
    </location>
</feature>
<name>A0A316UXV2_9BASI</name>
<feature type="transmembrane region" description="Helical" evidence="2">
    <location>
        <begin position="672"/>
        <end position="702"/>
    </location>
</feature>
<feature type="region of interest" description="Disordered" evidence="1">
    <location>
        <begin position="1040"/>
        <end position="1110"/>
    </location>
</feature>
<dbReference type="OrthoDB" id="1689567at2759"/>
<dbReference type="GeneID" id="37026723"/>
<feature type="transmembrane region" description="Helical" evidence="2">
    <location>
        <begin position="723"/>
        <end position="740"/>
    </location>
</feature>
<feature type="transmembrane region" description="Helical" evidence="2">
    <location>
        <begin position="626"/>
        <end position="647"/>
    </location>
</feature>
<organism evidence="5 6">
    <name type="scientific">Jaminaea rosea</name>
    <dbReference type="NCBI Taxonomy" id="1569628"/>
    <lineage>
        <taxon>Eukaryota</taxon>
        <taxon>Fungi</taxon>
        <taxon>Dikarya</taxon>
        <taxon>Basidiomycota</taxon>
        <taxon>Ustilaginomycotina</taxon>
        <taxon>Exobasidiomycetes</taxon>
        <taxon>Microstromatales</taxon>
        <taxon>Microstromatales incertae sedis</taxon>
        <taxon>Jaminaea</taxon>
    </lineage>
</organism>
<evidence type="ECO:0000259" key="4">
    <source>
        <dbReference type="Pfam" id="PF14703"/>
    </source>
</evidence>
<evidence type="ECO:0000256" key="2">
    <source>
        <dbReference type="SAM" id="Phobius"/>
    </source>
</evidence>
<feature type="transmembrane region" description="Helical" evidence="2">
    <location>
        <begin position="746"/>
        <end position="768"/>
    </location>
</feature>
<feature type="region of interest" description="Disordered" evidence="1">
    <location>
        <begin position="1"/>
        <end position="24"/>
    </location>
</feature>
<dbReference type="Pfam" id="PF14703">
    <property type="entry name" value="PHM7_cyt"/>
    <property type="match status" value="1"/>
</dbReference>
<dbReference type="Proteomes" id="UP000245884">
    <property type="component" value="Unassembled WGS sequence"/>
</dbReference>
<dbReference type="InterPro" id="IPR045122">
    <property type="entry name" value="Csc1-like"/>
</dbReference>
<feature type="transmembrane region" description="Helical" evidence="2">
    <location>
        <begin position="531"/>
        <end position="555"/>
    </location>
</feature>
<dbReference type="InterPro" id="IPR027815">
    <property type="entry name" value="CSC1/OSCA1-like_cyt"/>
</dbReference>
<evidence type="ECO:0000313" key="6">
    <source>
        <dbReference type="Proteomes" id="UP000245884"/>
    </source>
</evidence>
<keyword evidence="2" id="KW-0812">Transmembrane</keyword>
<accession>A0A316UXV2</accession>
<feature type="compositionally biased region" description="Polar residues" evidence="1">
    <location>
        <begin position="978"/>
        <end position="989"/>
    </location>
</feature>
<feature type="domain" description="CSC1/OSCA1-like cytosolic" evidence="4">
    <location>
        <begin position="268"/>
        <end position="518"/>
    </location>
</feature>
<feature type="transmembrane region" description="Helical" evidence="2">
    <location>
        <begin position="139"/>
        <end position="156"/>
    </location>
</feature>
<gene>
    <name evidence="5" type="ORF">BDZ90DRAFT_229076</name>
</gene>
<feature type="compositionally biased region" description="Polar residues" evidence="1">
    <location>
        <begin position="877"/>
        <end position="896"/>
    </location>
</feature>
<dbReference type="RefSeq" id="XP_025364654.1">
    <property type="nucleotide sequence ID" value="XM_025504900.1"/>
</dbReference>
<keyword evidence="2" id="KW-0472">Membrane</keyword>
<sequence>MSSPGGEQPSPTPTSTPGIGLPSQQQFTGPWLSQQLFLASTLGLLSILSFSLLVKRQSWRGYLSPIARATGADAYTDGDRQLNNGQHTRLGRFLSALGLDWLAVTLYTSDVATAHLSGPPTSSVDTLSLLKFFRFGARLFAWMSLWAVLVLMPINWRENGWLDGVRPADDGDGSDHKRRKKPKELLLSILLKSRKDKPEPGPEPEPHPLPPDAPILPSLPATSLYDGAHLVTTYLFSILLLWLLVTRTKAFLAQHQRILNSMHSHLAARSVLIRSLPPSLRSSDALQTYFGSTLEMPTNQAWVLPDVGMGVRKLLAQREKALRVLEKAWVEWVGNPVKREYRADWKPDLIEERIRKRSARVLAGQEQLPERGWLVAAKQPSGRAEAAEEGRSTTASETTPLLPDGDERDDVIPDLAGDPSWGPPSFAAQRPTRRLHLFSTQRVDLLADLEVQFLKLDVAVGTVRAKMLQGEWKSIGVGFVEFNEVREALVASQTLYSEQPGPCRTIMAPDNQDIIWRNVGIPEPERRLRQFLISIALTLLYLFYLPPLFFLGSLLSPGVLNKYIPGFYKFLSASPRLEALVETSLPSLVLVAFNATLPMLLEATALWQGVKTKSAVELSVLKKYHLFLVTSVIFVFFITTTAFGVLLELRDNPMAILDKLSLLLPQARNFSLSYVILQSLTILPLQLLSLPIMLTAPFYILAAKTPREHAEAHGTPVFKAGTIYPQALIVATLGLLYSIVKPLVTLFALLYFCVGYIVFKYKLLFVFYPPPSSTTGQSIISGVLRPRLIFAVVLFQVFQLSLFSLHGQVLLVVLMLPLIGATLWFGRYLAKRFEKLEMYEALEGAVSADRAQRLGDVDAEQQQLMESGGATPEASDSLASTRTPSPSAEEWPTTSFDEAASEWNKARHASRHHGSATGASTPSEAASKRRSGDSSKATAAAASSTPRNLLKGKILTSASRLGRRGKASGPSHPRRGLWNTSSGTMNRSISAPGPIAIYHRPESQYTNYREASGVSEGGTYDSLPGLVERRSRFFREGRLRRSSIVGENAEEERRRAQAAAVAEDDDEESDEDESEGEGEDEEGADTYEHPVVQGRLKQLWLPSAKRSHRS</sequence>
<feature type="compositionally biased region" description="Acidic residues" evidence="1">
    <location>
        <begin position="1062"/>
        <end position="1085"/>
    </location>
</feature>
<feature type="compositionally biased region" description="Basic and acidic residues" evidence="1">
    <location>
        <begin position="196"/>
        <end position="206"/>
    </location>
</feature>
<proteinExistence type="predicted"/>
<dbReference type="PANTHER" id="PTHR13018:SF5">
    <property type="entry name" value="RE44586P"/>
    <property type="match status" value="1"/>
</dbReference>